<keyword evidence="2" id="KW-1185">Reference proteome</keyword>
<dbReference type="Proteomes" id="UP000184310">
    <property type="component" value="Unassembled WGS sequence"/>
</dbReference>
<organism evidence="1 2">
    <name type="scientific">Clostridium cavendishii DSM 21758</name>
    <dbReference type="NCBI Taxonomy" id="1121302"/>
    <lineage>
        <taxon>Bacteria</taxon>
        <taxon>Bacillati</taxon>
        <taxon>Bacillota</taxon>
        <taxon>Clostridia</taxon>
        <taxon>Eubacteriales</taxon>
        <taxon>Clostridiaceae</taxon>
        <taxon>Clostridium</taxon>
    </lineage>
</organism>
<proteinExistence type="predicted"/>
<protein>
    <submittedName>
        <fullName evidence="1">Uncharacterized protein</fullName>
    </submittedName>
</protein>
<dbReference type="RefSeq" id="WP_072988523.1">
    <property type="nucleotide sequence ID" value="NZ_FQZB01000011.1"/>
</dbReference>
<reference evidence="1 2" key="1">
    <citation type="submission" date="2016-11" db="EMBL/GenBank/DDBJ databases">
        <authorList>
            <person name="Jaros S."/>
            <person name="Januszkiewicz K."/>
            <person name="Wedrychowicz H."/>
        </authorList>
    </citation>
    <scope>NUCLEOTIDE SEQUENCE [LARGE SCALE GENOMIC DNA]</scope>
    <source>
        <strain evidence="1 2">DSM 21758</strain>
    </source>
</reference>
<sequence length="327" mass="35360">MSNYNYTESYGPCQSQPPCPGKVCNPLKNCCTGVHIPDFDCEDARPILTRFQEIYDYKNAFGTPATDTITASTTFSISLETTNCNPCCACNTCTISSTSIFNIESVCTRVISAQPTATLTATSFSINGQQPTSITATNPNLYNLDISGITGLPSQNCVDCDKGTKANLITNSPFFIVYRLEHTICGTVSTSSGLCKFYSIFTNSFTDTTTTGSSIFIQNLCIAPKCTLSIPSISLALCYDAELINPRIVPGATAGTVTLLGTVYIVPTVEAEVQVSRRKIVLVNDYIPQPSPQQLPKPCDCNNLKCRPKPNCKPEPPKPCDCDCDQF</sequence>
<evidence type="ECO:0000313" key="1">
    <source>
        <dbReference type="EMBL" id="SHJ84611.1"/>
    </source>
</evidence>
<accession>A0A1M6MMA5</accession>
<dbReference type="EMBL" id="FQZB01000011">
    <property type="protein sequence ID" value="SHJ84611.1"/>
    <property type="molecule type" value="Genomic_DNA"/>
</dbReference>
<evidence type="ECO:0000313" key="2">
    <source>
        <dbReference type="Proteomes" id="UP000184310"/>
    </source>
</evidence>
<name>A0A1M6MMA5_9CLOT</name>
<dbReference type="AlphaFoldDB" id="A0A1M6MMA5"/>
<gene>
    <name evidence="1" type="ORF">SAMN02745163_02692</name>
</gene>